<keyword evidence="3 8" id="KW-0808">Transferase</keyword>
<dbReference type="InterPro" id="IPR011009">
    <property type="entry name" value="Kinase-like_dom_sf"/>
</dbReference>
<keyword evidence="15" id="KW-1185">Reference proteome</keyword>
<dbReference type="PROSITE" id="PS50290">
    <property type="entry name" value="PI3_4_KINASE_3"/>
    <property type="match status" value="1"/>
</dbReference>
<feature type="compositionally biased region" description="Low complexity" evidence="10">
    <location>
        <begin position="18"/>
        <end position="30"/>
    </location>
</feature>
<dbReference type="PANTHER" id="PTHR10048">
    <property type="entry name" value="PHOSPHATIDYLINOSITOL KINASE"/>
    <property type="match status" value="1"/>
</dbReference>
<dbReference type="GO" id="GO:0034271">
    <property type="term" value="C:phosphatidylinositol 3-kinase complex, class III, type I"/>
    <property type="evidence" value="ECO:0007669"/>
    <property type="project" value="TreeGrafter"/>
</dbReference>
<comment type="similarity">
    <text evidence="8 9">Belongs to the PI3/PI4-kinase family.</text>
</comment>
<evidence type="ECO:0000313" key="15">
    <source>
        <dbReference type="Proteomes" id="UP001054902"/>
    </source>
</evidence>
<feature type="compositionally biased region" description="Polar residues" evidence="10">
    <location>
        <begin position="8"/>
        <end position="17"/>
    </location>
</feature>
<evidence type="ECO:0000259" key="11">
    <source>
        <dbReference type="PROSITE" id="PS50290"/>
    </source>
</evidence>
<comment type="caution">
    <text evidence="14">The sequence shown here is derived from an EMBL/GenBank/DDBJ whole genome shotgun (WGS) entry which is preliminary data.</text>
</comment>
<dbReference type="Gene3D" id="3.30.1010.10">
    <property type="entry name" value="Phosphatidylinositol 3-kinase Catalytic Subunit, Chain A, domain 4"/>
    <property type="match status" value="1"/>
</dbReference>
<evidence type="ECO:0000256" key="10">
    <source>
        <dbReference type="SAM" id="MobiDB-lite"/>
    </source>
</evidence>
<dbReference type="Proteomes" id="UP001054902">
    <property type="component" value="Unassembled WGS sequence"/>
</dbReference>
<dbReference type="Gene3D" id="1.25.40.70">
    <property type="entry name" value="Phosphatidylinositol 3-kinase, accessory domain (PIK)"/>
    <property type="match status" value="1"/>
</dbReference>
<dbReference type="FunFam" id="3.30.1010.10:FF:000016">
    <property type="entry name" value="Phosphatidylinositol 3-kinase catalytic subunit type 3"/>
    <property type="match status" value="1"/>
</dbReference>
<evidence type="ECO:0000256" key="4">
    <source>
        <dbReference type="ARBA" id="ARBA00022741"/>
    </source>
</evidence>
<dbReference type="Gene3D" id="1.10.1070.11">
    <property type="entry name" value="Phosphatidylinositol 3-/4-kinase, catalytic domain"/>
    <property type="match status" value="1"/>
</dbReference>
<evidence type="ECO:0000259" key="12">
    <source>
        <dbReference type="PROSITE" id="PS51545"/>
    </source>
</evidence>
<dbReference type="PROSITE" id="PS00916">
    <property type="entry name" value="PI3_4_KINASE_2"/>
    <property type="match status" value="1"/>
</dbReference>
<feature type="region of interest" description="Disordered" evidence="10">
    <location>
        <begin position="1"/>
        <end position="31"/>
    </location>
</feature>
<comment type="subcellular location">
    <subcellularLocation>
        <location evidence="1">Endomembrane system</location>
        <topology evidence="1">Peripheral membrane protein</topology>
    </subcellularLocation>
</comment>
<dbReference type="Pfam" id="PF00454">
    <property type="entry name" value="PI3_PI4_kinase"/>
    <property type="match status" value="1"/>
</dbReference>
<feature type="region of interest" description="Disordered" evidence="10">
    <location>
        <begin position="237"/>
        <end position="271"/>
    </location>
</feature>
<accession>A0AAD3D688</accession>
<keyword evidence="5 8" id="KW-0418">Kinase</keyword>
<dbReference type="GO" id="GO:0005777">
    <property type="term" value="C:peroxisome"/>
    <property type="evidence" value="ECO:0007669"/>
    <property type="project" value="TreeGrafter"/>
</dbReference>
<dbReference type="EC" id="2.7.1.137" evidence="2"/>
<dbReference type="PIRSF" id="PIRSF000587">
    <property type="entry name" value="PI3K_Vps34"/>
    <property type="match status" value="1"/>
</dbReference>
<evidence type="ECO:0000259" key="13">
    <source>
        <dbReference type="PROSITE" id="PS51547"/>
    </source>
</evidence>
<evidence type="ECO:0000256" key="2">
    <source>
        <dbReference type="ARBA" id="ARBA00012073"/>
    </source>
</evidence>
<evidence type="ECO:0000256" key="8">
    <source>
        <dbReference type="PIRNR" id="PIRNR000587"/>
    </source>
</evidence>
<keyword evidence="7" id="KW-0472">Membrane</keyword>
<proteinExistence type="inferred from homology"/>
<keyword evidence="6 8" id="KW-0067">ATP-binding</keyword>
<dbReference type="InterPro" id="IPR057756">
    <property type="entry name" value="PI3-kinase_type3/VPS34_cat"/>
</dbReference>
<dbReference type="GO" id="GO:0034272">
    <property type="term" value="C:phosphatidylinositol 3-kinase complex, class III, type II"/>
    <property type="evidence" value="ECO:0007669"/>
    <property type="project" value="TreeGrafter"/>
</dbReference>
<dbReference type="SMART" id="SM00145">
    <property type="entry name" value="PI3Ka"/>
    <property type="match status" value="1"/>
</dbReference>
<keyword evidence="4 8" id="KW-0547">Nucleotide-binding</keyword>
<dbReference type="InterPro" id="IPR002420">
    <property type="entry name" value="PI3K-type_C2_dom"/>
</dbReference>
<dbReference type="GO" id="GO:0005768">
    <property type="term" value="C:endosome"/>
    <property type="evidence" value="ECO:0007669"/>
    <property type="project" value="TreeGrafter"/>
</dbReference>
<evidence type="ECO:0000313" key="14">
    <source>
        <dbReference type="EMBL" id="GFH58539.1"/>
    </source>
</evidence>
<sequence length="1029" mass="116976">MDLRDNDSVTGSIRSNRSTSTTPLHSSSSSYKDPYINLSCLPHTNISPDHFVVIAVHSLFCSPENDLSDVLQDQNISRILENQGHQHSIMKRGARFRVQAVISGIGVPFHTTPISTTASSTLEKIDYSHCDQYGPLMTATYSCSWSQGGNILVLPVRYCDIKRDSCLHLKLIANRDKIVSETHFSMWDDKGRVKMGLQRVAFDLLDNSQENVQENKLDEKWEASCILDRLHKMKKERSNREAELDQHPKEQSLNSRNNHHNVIPKVKKKGKVKSRYEHREIESVPWLDQLMENRCAEILEEDIRNDENGNELDVFAENLIDNHVHLVIELPECDIPIVYHENLYANANVGPIHGASGSVTSLDLARHYHEQQSSKNRTYRGKVLMPEPIQVPILQQSSVNNRRNTHDATKDIVNAHYNLVQFLDLENVDDNPVEDKYRTLQHELIRGLVDPGLKPDSQERSQLNAIINGTSQHLTSEEKDLFWKFRFSLVDNRKALTKFLMAVEWSVESEVVQAAELLEQWRKRSPIEVSDALKLLGKNVAFQTGLVRAYAIDTLSAAPDAELELYLLQLVQALKYEYQEEEHIGDGSNNEQKKRVTTSGTSSLGKFLIERAAGNIDLANNIYWYLRVETEDERHGKLYVNVFNALKERLSKVDFDSSGQGKKRTMWDILSAQDEFICNILECQKVSFNIKGNKDAKEEYLRDALKSPSCRSIRKGWDVPLPSNPSIWITGVKAESARMFKSAMYPSLLEFHLNNREKKESTPATYKVIVKTGDDLRQDQLVIMLIKLFDRILKRGALDLCLRPYPILAMSAVEQTGLVEFVEGSIPVSHILKNHNNSILAFFKSVAPQQGALYDVNPSVLETYVRSCAGYCVITYLIGVGDRHLENIMIQPSGHFFHIDFGFIFGRDPKPLPPKFRLTSEMIEGMGGFKSEGYKQFCSLACQSFNLLRKQAGLVLNLLHLMSDAGIQDLSNHPTLDAEGVIAQVEERFRLDFSDEQAETYFIGLINECHSAFMPKVMDKFHDLAVAMR</sequence>
<dbReference type="GO" id="GO:0006897">
    <property type="term" value="P:endocytosis"/>
    <property type="evidence" value="ECO:0007669"/>
    <property type="project" value="TreeGrafter"/>
</dbReference>
<dbReference type="PROSITE" id="PS51545">
    <property type="entry name" value="PIK_HELICAL"/>
    <property type="match status" value="1"/>
</dbReference>
<dbReference type="EMBL" id="BLLK01000062">
    <property type="protein sequence ID" value="GFH58539.1"/>
    <property type="molecule type" value="Genomic_DNA"/>
</dbReference>
<feature type="domain" description="C2 PI3K-type" evidence="13">
    <location>
        <begin position="62"/>
        <end position="236"/>
    </location>
</feature>
<dbReference type="FunFam" id="1.10.1070.11:FF:000002">
    <property type="entry name" value="Phosphatidylinositol 3-kinase catalytic subunit type 3"/>
    <property type="match status" value="1"/>
</dbReference>
<protein>
    <recommendedName>
        <fullName evidence="2">phosphatidylinositol 3-kinase</fullName>
        <ecNumber evidence="2">2.7.1.137</ecNumber>
    </recommendedName>
</protein>
<dbReference type="InterPro" id="IPR000403">
    <property type="entry name" value="PI3/4_kinase_cat_dom"/>
</dbReference>
<feature type="domain" description="PI3K/PI4K catalytic" evidence="11">
    <location>
        <begin position="733"/>
        <end position="1014"/>
    </location>
</feature>
<dbReference type="AlphaFoldDB" id="A0AAD3D688"/>
<dbReference type="GO" id="GO:0000045">
    <property type="term" value="P:autophagosome assembly"/>
    <property type="evidence" value="ECO:0007669"/>
    <property type="project" value="TreeGrafter"/>
</dbReference>
<dbReference type="GO" id="GO:0016303">
    <property type="term" value="F:1-phosphatidylinositol-3-kinase activity"/>
    <property type="evidence" value="ECO:0007669"/>
    <property type="project" value="UniProtKB-EC"/>
</dbReference>
<evidence type="ECO:0000256" key="9">
    <source>
        <dbReference type="PROSITE-ProRule" id="PRU00880"/>
    </source>
</evidence>
<dbReference type="CDD" id="cd00896">
    <property type="entry name" value="PI3Kc_III"/>
    <property type="match status" value="1"/>
</dbReference>
<evidence type="ECO:0000256" key="3">
    <source>
        <dbReference type="ARBA" id="ARBA00022679"/>
    </source>
</evidence>
<evidence type="ECO:0000256" key="1">
    <source>
        <dbReference type="ARBA" id="ARBA00004184"/>
    </source>
</evidence>
<dbReference type="SMART" id="SM00146">
    <property type="entry name" value="PI3Kc"/>
    <property type="match status" value="1"/>
</dbReference>
<dbReference type="InterPro" id="IPR042236">
    <property type="entry name" value="PI3K_accessory_sf"/>
</dbReference>
<evidence type="ECO:0000256" key="5">
    <source>
        <dbReference type="ARBA" id="ARBA00022777"/>
    </source>
</evidence>
<dbReference type="SUPFAM" id="SSF56112">
    <property type="entry name" value="Protein kinase-like (PK-like)"/>
    <property type="match status" value="1"/>
</dbReference>
<dbReference type="InterPro" id="IPR001263">
    <property type="entry name" value="PI3K_accessory_dom"/>
</dbReference>
<evidence type="ECO:0000256" key="7">
    <source>
        <dbReference type="ARBA" id="ARBA00023136"/>
    </source>
</evidence>
<dbReference type="CDD" id="cd00870">
    <property type="entry name" value="PI3Ka_III"/>
    <property type="match status" value="1"/>
</dbReference>
<dbReference type="InterPro" id="IPR016024">
    <property type="entry name" value="ARM-type_fold"/>
</dbReference>
<dbReference type="GO" id="GO:0005524">
    <property type="term" value="F:ATP binding"/>
    <property type="evidence" value="ECO:0007669"/>
    <property type="project" value="UniProtKB-UniRule"/>
</dbReference>
<dbReference type="Pfam" id="PF00613">
    <property type="entry name" value="PI3Ka"/>
    <property type="match status" value="1"/>
</dbReference>
<dbReference type="InterPro" id="IPR018936">
    <property type="entry name" value="PI3/4_kinase_CS"/>
</dbReference>
<dbReference type="PROSITE" id="PS51547">
    <property type="entry name" value="C2_PI3K"/>
    <property type="match status" value="1"/>
</dbReference>
<organism evidence="14 15">
    <name type="scientific">Chaetoceros tenuissimus</name>
    <dbReference type="NCBI Taxonomy" id="426638"/>
    <lineage>
        <taxon>Eukaryota</taxon>
        <taxon>Sar</taxon>
        <taxon>Stramenopiles</taxon>
        <taxon>Ochrophyta</taxon>
        <taxon>Bacillariophyta</taxon>
        <taxon>Coscinodiscophyceae</taxon>
        <taxon>Chaetocerotophycidae</taxon>
        <taxon>Chaetocerotales</taxon>
        <taxon>Chaetocerotaceae</taxon>
        <taxon>Chaetoceros</taxon>
    </lineage>
</organism>
<dbReference type="PANTHER" id="PTHR10048:SF7">
    <property type="entry name" value="PHOSPHATIDYLINOSITOL 3-KINASE CATALYTIC SUBUNIT TYPE 3"/>
    <property type="match status" value="1"/>
</dbReference>
<reference evidence="14 15" key="1">
    <citation type="journal article" date="2021" name="Sci. Rep.">
        <title>The genome of the diatom Chaetoceros tenuissimus carries an ancient integrated fragment of an extant virus.</title>
        <authorList>
            <person name="Hongo Y."/>
            <person name="Kimura K."/>
            <person name="Takaki Y."/>
            <person name="Yoshida Y."/>
            <person name="Baba S."/>
            <person name="Kobayashi G."/>
            <person name="Nagasaki K."/>
            <person name="Hano T."/>
            <person name="Tomaru Y."/>
        </authorList>
    </citation>
    <scope>NUCLEOTIDE SEQUENCE [LARGE SCALE GENOMIC DNA]</scope>
    <source>
        <strain evidence="14 15">NIES-3715</strain>
    </source>
</reference>
<dbReference type="GO" id="GO:0048015">
    <property type="term" value="P:phosphatidylinositol-mediated signaling"/>
    <property type="evidence" value="ECO:0007669"/>
    <property type="project" value="TreeGrafter"/>
</dbReference>
<dbReference type="GO" id="GO:0000407">
    <property type="term" value="C:phagophore assembly site"/>
    <property type="evidence" value="ECO:0007669"/>
    <property type="project" value="TreeGrafter"/>
</dbReference>
<dbReference type="InterPro" id="IPR036940">
    <property type="entry name" value="PI3/4_kinase_cat_sf"/>
</dbReference>
<feature type="compositionally biased region" description="Basic and acidic residues" evidence="10">
    <location>
        <begin position="237"/>
        <end position="250"/>
    </location>
</feature>
<gene>
    <name evidence="14" type="ORF">CTEN210_15015</name>
</gene>
<feature type="domain" description="PIK helical" evidence="12">
    <location>
        <begin position="449"/>
        <end position="649"/>
    </location>
</feature>
<dbReference type="SUPFAM" id="SSF48371">
    <property type="entry name" value="ARM repeat"/>
    <property type="match status" value="1"/>
</dbReference>
<name>A0AAD3D688_9STRA</name>
<dbReference type="InterPro" id="IPR008290">
    <property type="entry name" value="PI3K_Vps34"/>
</dbReference>
<evidence type="ECO:0000256" key="6">
    <source>
        <dbReference type="ARBA" id="ARBA00022840"/>
    </source>
</evidence>
<dbReference type="InterPro" id="IPR015433">
    <property type="entry name" value="PI3/4_kinase"/>
</dbReference>